<keyword evidence="2 3" id="KW-0040">ANK repeat</keyword>
<keyword evidence="1" id="KW-0677">Repeat</keyword>
<dbReference type="Gene3D" id="1.25.40.20">
    <property type="entry name" value="Ankyrin repeat-containing domain"/>
    <property type="match status" value="1"/>
</dbReference>
<dbReference type="PANTHER" id="PTHR46680:SF3">
    <property type="entry name" value="NF-KAPPA-B INHIBITOR CACTUS"/>
    <property type="match status" value="1"/>
</dbReference>
<evidence type="ECO:0000313" key="5">
    <source>
        <dbReference type="Proteomes" id="UP000694844"/>
    </source>
</evidence>
<dbReference type="KEGG" id="cvn:111125941"/>
<feature type="compositionally biased region" description="Basic and acidic residues" evidence="4">
    <location>
        <begin position="612"/>
        <end position="651"/>
    </location>
</feature>
<dbReference type="AlphaFoldDB" id="A0A8B8DDZ2"/>
<sequence>MKITNVRNHHNAVINMSKRVKTKPKVRANEMTRKNVVDKESADRIAAAEAMSCLSSTPFLLPSSSDFVDQSVTGQRDITETTVNNASDHDTSAAVPKRGKSKNRGRGSKRSSAKIPQTNLPSVEGKVSERNSIVSATTSRESPKPDTSQQSLINFQSVNLASSSQASFIAQQLSNLVKIHKEKHEKADAMPSHSNIKFSLQQMLELKMAQSHEKSQSNSNNVLKLPLVVSSVERKETRDTVSPGSVTSSESIELTQTTVDNILNSNKYDTPEASLPLKKRRLQTYKDGEMVTTESGLLSQGVVELTTVKQEQDVKEAQGGASKQSGSGVYVNPQTSLLLLTEIQMALHQDEDGDLPLHIAVAQENIVMVQKFVHLMTISGKNVDRYNKSQQTPLHLAVELQFDPAVSVLLMAGANPSLVNRHGDSAVHLAVKHNTIENLALMLIKSQHKADINARNFEGLAPLHLAVIKNQIEMVKVLIRCGADINIQDGKSGRTPLFYAVEGNQLALVMLFRQCNANLDLTNYAGISALMAAQAKGFSEASSVLMVGLDPKAIIEHKEKEKMMMPNKKMPIPRIPSKAHLIVSESQKGIKRENNGENENSSQGTSQESEDVQFKLEERSDTQQVYDKHVGEIQMKKETESRTLEMERSDNSQENTSEQRTLQLNINIPVKKEKPKRNKQKKTSLKNENNNSSAVDNSSSLTVSMGSPRMDVTCASDIGVTRGMAEGSEQAVKVSTVVSNPGKPINAAENVTSINARTASLLAAHLKGAKNLLTSNKHGSSYPLNLSCEGKGSAPIETNSTAVSN</sequence>
<protein>
    <submittedName>
        <fullName evidence="6">Tankyrase-1-like</fullName>
    </submittedName>
</protein>
<dbReference type="InterPro" id="IPR051070">
    <property type="entry name" value="NF-kappa-B_inhibitor"/>
</dbReference>
<dbReference type="GeneID" id="111125941"/>
<dbReference type="InterPro" id="IPR036770">
    <property type="entry name" value="Ankyrin_rpt-contain_sf"/>
</dbReference>
<feature type="compositionally biased region" description="Polar residues" evidence="4">
    <location>
        <begin position="240"/>
        <end position="253"/>
    </location>
</feature>
<accession>A0A8B8DDZ2</accession>
<feature type="compositionally biased region" description="Basic residues" evidence="4">
    <location>
        <begin position="673"/>
        <end position="684"/>
    </location>
</feature>
<gene>
    <name evidence="6" type="primary">LOC111125941</name>
</gene>
<dbReference type="OrthoDB" id="10254947at2759"/>
<feature type="repeat" description="ANK" evidence="3">
    <location>
        <begin position="458"/>
        <end position="490"/>
    </location>
</feature>
<dbReference type="PROSITE" id="PS50297">
    <property type="entry name" value="ANK_REP_REGION"/>
    <property type="match status" value="2"/>
</dbReference>
<feature type="compositionally biased region" description="Polar residues" evidence="4">
    <location>
        <begin position="652"/>
        <end position="666"/>
    </location>
</feature>
<feature type="compositionally biased region" description="Polar residues" evidence="4">
    <location>
        <begin position="130"/>
        <end position="149"/>
    </location>
</feature>
<feature type="compositionally biased region" description="Basic residues" evidence="4">
    <location>
        <begin position="97"/>
        <end position="112"/>
    </location>
</feature>
<organism evidence="5 6">
    <name type="scientific">Crassostrea virginica</name>
    <name type="common">Eastern oyster</name>
    <dbReference type="NCBI Taxonomy" id="6565"/>
    <lineage>
        <taxon>Eukaryota</taxon>
        <taxon>Metazoa</taxon>
        <taxon>Spiralia</taxon>
        <taxon>Lophotrochozoa</taxon>
        <taxon>Mollusca</taxon>
        <taxon>Bivalvia</taxon>
        <taxon>Autobranchia</taxon>
        <taxon>Pteriomorphia</taxon>
        <taxon>Ostreida</taxon>
        <taxon>Ostreoidea</taxon>
        <taxon>Ostreidae</taxon>
        <taxon>Crassostrea</taxon>
    </lineage>
</organism>
<feature type="repeat" description="ANK" evidence="3">
    <location>
        <begin position="389"/>
        <end position="421"/>
    </location>
</feature>
<dbReference type="SMART" id="SM00248">
    <property type="entry name" value="ANK"/>
    <property type="match status" value="5"/>
</dbReference>
<reference evidence="6" key="1">
    <citation type="submission" date="2025-08" db="UniProtKB">
        <authorList>
            <consortium name="RefSeq"/>
        </authorList>
    </citation>
    <scope>IDENTIFICATION</scope>
    <source>
        <tissue evidence="6">Whole sample</tissue>
    </source>
</reference>
<dbReference type="InterPro" id="IPR002110">
    <property type="entry name" value="Ankyrin_rpt"/>
</dbReference>
<evidence type="ECO:0000256" key="4">
    <source>
        <dbReference type="SAM" id="MobiDB-lite"/>
    </source>
</evidence>
<evidence type="ECO:0000256" key="2">
    <source>
        <dbReference type="ARBA" id="ARBA00023043"/>
    </source>
</evidence>
<feature type="repeat" description="ANK" evidence="3">
    <location>
        <begin position="492"/>
        <end position="524"/>
    </location>
</feature>
<evidence type="ECO:0000256" key="1">
    <source>
        <dbReference type="ARBA" id="ARBA00022737"/>
    </source>
</evidence>
<name>A0A8B8DDZ2_CRAVI</name>
<dbReference type="Pfam" id="PF12796">
    <property type="entry name" value="Ank_2"/>
    <property type="match status" value="1"/>
</dbReference>
<evidence type="ECO:0000313" key="6">
    <source>
        <dbReference type="RefSeq" id="XP_022325910.1"/>
    </source>
</evidence>
<dbReference type="GO" id="GO:0071356">
    <property type="term" value="P:cellular response to tumor necrosis factor"/>
    <property type="evidence" value="ECO:0007669"/>
    <property type="project" value="TreeGrafter"/>
</dbReference>
<feature type="region of interest" description="Disordered" evidence="4">
    <location>
        <begin position="586"/>
        <end position="708"/>
    </location>
</feature>
<dbReference type="GO" id="GO:0051059">
    <property type="term" value="F:NF-kappaB binding"/>
    <property type="evidence" value="ECO:0007669"/>
    <property type="project" value="TreeGrafter"/>
</dbReference>
<proteinExistence type="predicted"/>
<dbReference type="GO" id="GO:0005829">
    <property type="term" value="C:cytosol"/>
    <property type="evidence" value="ECO:0007669"/>
    <property type="project" value="TreeGrafter"/>
</dbReference>
<dbReference type="Proteomes" id="UP000694844">
    <property type="component" value="Chromosome 3"/>
</dbReference>
<dbReference type="PROSITE" id="PS50088">
    <property type="entry name" value="ANK_REPEAT"/>
    <property type="match status" value="3"/>
</dbReference>
<feature type="compositionally biased region" description="Low complexity" evidence="4">
    <location>
        <begin position="687"/>
        <end position="700"/>
    </location>
</feature>
<dbReference type="SUPFAM" id="SSF48403">
    <property type="entry name" value="Ankyrin repeat"/>
    <property type="match status" value="1"/>
</dbReference>
<dbReference type="PANTHER" id="PTHR46680">
    <property type="entry name" value="NF-KAPPA-B INHIBITOR ALPHA"/>
    <property type="match status" value="1"/>
</dbReference>
<keyword evidence="5" id="KW-1185">Reference proteome</keyword>
<evidence type="ECO:0000256" key="3">
    <source>
        <dbReference type="PROSITE-ProRule" id="PRU00023"/>
    </source>
</evidence>
<feature type="region of interest" description="Disordered" evidence="4">
    <location>
        <begin position="234"/>
        <end position="253"/>
    </location>
</feature>
<feature type="region of interest" description="Disordered" evidence="4">
    <location>
        <begin position="79"/>
        <end position="149"/>
    </location>
</feature>
<dbReference type="RefSeq" id="XP_022325910.1">
    <property type="nucleotide sequence ID" value="XM_022470202.1"/>
</dbReference>